<protein>
    <recommendedName>
        <fullName evidence="3">peptidylprolyl isomerase</fullName>
        <ecNumber evidence="3">5.2.1.8</ecNumber>
    </recommendedName>
</protein>
<dbReference type="Proteomes" id="UP000005289">
    <property type="component" value="Chromosome"/>
</dbReference>
<dbReference type="InterPro" id="IPR050245">
    <property type="entry name" value="PrsA_foldase"/>
</dbReference>
<dbReference type="EMBL" id="CP007029">
    <property type="protein sequence ID" value="AHE98253.1"/>
    <property type="molecule type" value="Genomic_DNA"/>
</dbReference>
<dbReference type="InterPro" id="IPR046357">
    <property type="entry name" value="PPIase_dom_sf"/>
</dbReference>
<keyword evidence="4 5" id="KW-0697">Rotamase</keyword>
<keyword evidence="5 7" id="KW-0413">Isomerase</keyword>
<dbReference type="HOGENOM" id="CLU_034646_9_1_6"/>
<keyword evidence="8" id="KW-1185">Reference proteome</keyword>
<dbReference type="SUPFAM" id="SSF109998">
    <property type="entry name" value="Triger factor/SurA peptide-binding domain-like"/>
    <property type="match status" value="1"/>
</dbReference>
<evidence type="ECO:0000313" key="7">
    <source>
        <dbReference type="EMBL" id="AHE98253.1"/>
    </source>
</evidence>
<accession>W0DMP2</accession>
<feature type="domain" description="PpiC" evidence="6">
    <location>
        <begin position="97"/>
        <end position="199"/>
    </location>
</feature>
<evidence type="ECO:0000259" key="6">
    <source>
        <dbReference type="PROSITE" id="PS50198"/>
    </source>
</evidence>
<dbReference type="PANTHER" id="PTHR47245:SF2">
    <property type="entry name" value="PEPTIDYL-PROLYL CIS-TRANS ISOMERASE HP_0175-RELATED"/>
    <property type="match status" value="1"/>
</dbReference>
<dbReference type="InterPro" id="IPR027304">
    <property type="entry name" value="Trigger_fact/SurA_dom_sf"/>
</dbReference>
<comment type="catalytic activity">
    <reaction evidence="1">
        <text>[protein]-peptidylproline (omega=180) = [protein]-peptidylproline (omega=0)</text>
        <dbReference type="Rhea" id="RHEA:16237"/>
        <dbReference type="Rhea" id="RHEA-COMP:10747"/>
        <dbReference type="Rhea" id="RHEA-COMP:10748"/>
        <dbReference type="ChEBI" id="CHEBI:83833"/>
        <dbReference type="ChEBI" id="CHEBI:83834"/>
        <dbReference type="EC" id="5.2.1.8"/>
    </reaction>
</comment>
<organism evidence="7 8">
    <name type="scientific">Thioalkalivibrio paradoxus ARh 1</name>
    <dbReference type="NCBI Taxonomy" id="713585"/>
    <lineage>
        <taxon>Bacteria</taxon>
        <taxon>Pseudomonadati</taxon>
        <taxon>Pseudomonadota</taxon>
        <taxon>Gammaproteobacteria</taxon>
        <taxon>Chromatiales</taxon>
        <taxon>Ectothiorhodospiraceae</taxon>
        <taxon>Thioalkalivibrio</taxon>
    </lineage>
</organism>
<dbReference type="Pfam" id="PF00639">
    <property type="entry name" value="Rotamase"/>
    <property type="match status" value="1"/>
</dbReference>
<evidence type="ECO:0000256" key="2">
    <source>
        <dbReference type="ARBA" id="ARBA00007656"/>
    </source>
</evidence>
<dbReference type="SUPFAM" id="SSF54534">
    <property type="entry name" value="FKBP-like"/>
    <property type="match status" value="1"/>
</dbReference>
<dbReference type="Gene3D" id="3.10.50.40">
    <property type="match status" value="1"/>
</dbReference>
<gene>
    <name evidence="7" type="ORF">THITH_08220</name>
</gene>
<proteinExistence type="inferred from homology"/>
<evidence type="ECO:0000256" key="4">
    <source>
        <dbReference type="ARBA" id="ARBA00023110"/>
    </source>
</evidence>
<dbReference type="InterPro" id="IPR000297">
    <property type="entry name" value="PPIase_PpiC"/>
</dbReference>
<dbReference type="AlphaFoldDB" id="W0DMP2"/>
<sequence>MSVNGVEIPEQAIHREMQYHPAPSADVAQYEAARALVIRELLLQEARRSELNPPLDATDPEEGLIQALMAWAVQVPKADNAACRRYYDTHRERFRSPVVHHVSHLLLPAAPDDHEARREAIARAEELLAEIGDDPGAFTAAAMTHSACPSRDAGGDLGPIGRGQTVPEFEKALERMEPGKIASRPLETRYGVHLVYLRGREGGEQLPFEAVQAQVAEYMEQHVLRRAVAQYLQRLVGDARIEGLDLDGADTPLVQ</sequence>
<evidence type="ECO:0000256" key="3">
    <source>
        <dbReference type="ARBA" id="ARBA00013194"/>
    </source>
</evidence>
<dbReference type="STRING" id="713585.THITH_08220"/>
<reference evidence="7 8" key="1">
    <citation type="submission" date="2013-12" db="EMBL/GenBank/DDBJ databases">
        <authorList>
            <consortium name="DOE Joint Genome Institute"/>
            <person name="Muyzer G."/>
            <person name="Huntemann M."/>
            <person name="Han J."/>
            <person name="Chen A."/>
            <person name="Kyrpides N."/>
            <person name="Mavromatis K."/>
            <person name="Markowitz V."/>
            <person name="Palaniappan K."/>
            <person name="Ivanova N."/>
            <person name="Schaumberg A."/>
            <person name="Pati A."/>
            <person name="Liolios K."/>
            <person name="Nordberg H.P."/>
            <person name="Cantor M.N."/>
            <person name="Hua S.X."/>
            <person name="Woyke T."/>
        </authorList>
    </citation>
    <scope>NUCLEOTIDE SEQUENCE [LARGE SCALE GENOMIC DNA]</scope>
    <source>
        <strain evidence="7 8">ARh 1</strain>
    </source>
</reference>
<name>W0DMP2_9GAMM</name>
<evidence type="ECO:0000313" key="8">
    <source>
        <dbReference type="Proteomes" id="UP000005289"/>
    </source>
</evidence>
<evidence type="ECO:0000256" key="1">
    <source>
        <dbReference type="ARBA" id="ARBA00000971"/>
    </source>
</evidence>
<dbReference type="KEGG" id="tti:THITH_08220"/>
<dbReference type="PANTHER" id="PTHR47245">
    <property type="entry name" value="PEPTIDYLPROLYL ISOMERASE"/>
    <property type="match status" value="1"/>
</dbReference>
<dbReference type="GO" id="GO:0003755">
    <property type="term" value="F:peptidyl-prolyl cis-trans isomerase activity"/>
    <property type="evidence" value="ECO:0007669"/>
    <property type="project" value="UniProtKB-KW"/>
</dbReference>
<dbReference type="PROSITE" id="PS50198">
    <property type="entry name" value="PPIC_PPIASE_2"/>
    <property type="match status" value="1"/>
</dbReference>
<comment type="similarity">
    <text evidence="2">Belongs to the PpiC/parvulin rotamase family.</text>
</comment>
<dbReference type="EC" id="5.2.1.8" evidence="3"/>
<evidence type="ECO:0000256" key="5">
    <source>
        <dbReference type="PROSITE-ProRule" id="PRU00278"/>
    </source>
</evidence>